<dbReference type="EMBL" id="AP027142">
    <property type="protein sequence ID" value="BDV34296.1"/>
    <property type="molecule type" value="Genomic_DNA"/>
</dbReference>
<sequence length="86" mass="9795">MANMDVDFGMTRHDRPQAMIALYRSALRSQPPAFRQPKATPKYTRIDAGQFLRTVVLLALCFGALQLPRAEKAQHEKLDATAFFMR</sequence>
<name>A0ABM8E8K7_9HYPH</name>
<protein>
    <submittedName>
        <fullName evidence="1">Uncharacterized protein</fullName>
    </submittedName>
</protein>
<organism evidence="1 2">
    <name type="scientific">Methylocystis iwaonis</name>
    <dbReference type="NCBI Taxonomy" id="2885079"/>
    <lineage>
        <taxon>Bacteria</taxon>
        <taxon>Pseudomonadati</taxon>
        <taxon>Pseudomonadota</taxon>
        <taxon>Alphaproteobacteria</taxon>
        <taxon>Hyphomicrobiales</taxon>
        <taxon>Methylocystaceae</taxon>
        <taxon>Methylocystis</taxon>
    </lineage>
</organism>
<keyword evidence="2" id="KW-1185">Reference proteome</keyword>
<reference evidence="1 2" key="1">
    <citation type="journal article" date="2023" name="Int. J. Syst. Evol. Microbiol.">
        <title>Methylocystis iwaonis sp. nov., a type II methane-oxidizing bacterium from surface soil of a rice paddy field in Japan, and emended description of the genus Methylocystis (ex Whittenbury et al. 1970) Bowman et al. 1993.</title>
        <authorList>
            <person name="Kaise H."/>
            <person name="Sawadogo J.B."/>
            <person name="Alam M.S."/>
            <person name="Ueno C."/>
            <person name="Dianou D."/>
            <person name="Shinjo R."/>
            <person name="Asakawa S."/>
        </authorList>
    </citation>
    <scope>NUCLEOTIDE SEQUENCE [LARGE SCALE GENOMIC DNA]</scope>
    <source>
        <strain evidence="1 2">SS37A-Re</strain>
    </source>
</reference>
<proteinExistence type="predicted"/>
<gene>
    <name evidence="1" type="ORF">SS37A_18250</name>
</gene>
<evidence type="ECO:0000313" key="2">
    <source>
        <dbReference type="Proteomes" id="UP001317629"/>
    </source>
</evidence>
<dbReference type="Proteomes" id="UP001317629">
    <property type="component" value="Chromosome"/>
</dbReference>
<accession>A0ABM8E8K7</accession>
<evidence type="ECO:0000313" key="1">
    <source>
        <dbReference type="EMBL" id="BDV34296.1"/>
    </source>
</evidence>
<dbReference type="RefSeq" id="WP_281927426.1">
    <property type="nucleotide sequence ID" value="NZ_AP027142.1"/>
</dbReference>